<dbReference type="InterPro" id="IPR051647">
    <property type="entry name" value="Mediator_comp_sub12"/>
</dbReference>
<evidence type="ECO:0000259" key="2">
    <source>
        <dbReference type="Pfam" id="PF08711"/>
    </source>
</evidence>
<keyword evidence="4" id="KW-1185">Reference proteome</keyword>
<accession>A0A8H5LVW6</accession>
<feature type="region of interest" description="Disordered" evidence="1">
    <location>
        <begin position="581"/>
        <end position="669"/>
    </location>
</feature>
<protein>
    <recommendedName>
        <fullName evidence="2">TFIIS N-terminal domain-containing protein</fullName>
    </recommendedName>
</protein>
<gene>
    <name evidence="3" type="ORF">D9615_008060</name>
</gene>
<dbReference type="EMBL" id="JAACJP010000044">
    <property type="protein sequence ID" value="KAF5371960.1"/>
    <property type="molecule type" value="Genomic_DNA"/>
</dbReference>
<feature type="region of interest" description="Disordered" evidence="1">
    <location>
        <begin position="240"/>
        <end position="302"/>
    </location>
</feature>
<feature type="compositionally biased region" description="Low complexity" evidence="1">
    <location>
        <begin position="126"/>
        <end position="175"/>
    </location>
</feature>
<evidence type="ECO:0000313" key="3">
    <source>
        <dbReference type="EMBL" id="KAF5371960.1"/>
    </source>
</evidence>
<feature type="region of interest" description="Disordered" evidence="1">
    <location>
        <begin position="119"/>
        <end position="183"/>
    </location>
</feature>
<dbReference type="GO" id="GO:0045944">
    <property type="term" value="P:positive regulation of transcription by RNA polymerase II"/>
    <property type="evidence" value="ECO:0007669"/>
    <property type="project" value="TreeGrafter"/>
</dbReference>
<feature type="compositionally biased region" description="Polar residues" evidence="1">
    <location>
        <begin position="636"/>
        <end position="656"/>
    </location>
</feature>
<feature type="compositionally biased region" description="Acidic residues" evidence="1">
    <location>
        <begin position="933"/>
        <end position="948"/>
    </location>
</feature>
<feature type="region of interest" description="Disordered" evidence="1">
    <location>
        <begin position="491"/>
        <end position="527"/>
    </location>
</feature>
<feature type="compositionally biased region" description="Pro residues" evidence="1">
    <location>
        <begin position="884"/>
        <end position="896"/>
    </location>
</feature>
<feature type="region of interest" description="Disordered" evidence="1">
    <location>
        <begin position="200"/>
        <end position="221"/>
    </location>
</feature>
<feature type="compositionally biased region" description="Polar residues" evidence="1">
    <location>
        <begin position="603"/>
        <end position="618"/>
    </location>
</feature>
<dbReference type="AlphaFoldDB" id="A0A8H5LVW6"/>
<dbReference type="InterPro" id="IPR017923">
    <property type="entry name" value="TFIIS_N"/>
</dbReference>
<dbReference type="OrthoDB" id="6159439at2759"/>
<name>A0A8H5LVW6_9AGAR</name>
<evidence type="ECO:0000256" key="1">
    <source>
        <dbReference type="SAM" id="MobiDB-lite"/>
    </source>
</evidence>
<evidence type="ECO:0000313" key="4">
    <source>
        <dbReference type="Proteomes" id="UP000565441"/>
    </source>
</evidence>
<sequence>MEHNLYTQWAQQSQLLSEPALQHESRANSLVDDWAKERSTPIAQPTTADTAATSSMDISDFSTLTDIGAPSTSSSSLTSSAPSFFSPYQHNSYFVPAPYNTLAYGSTWSSQPHVPLSNYSSLNGATTSTTPSSATSSAQQQQQQSPQLQHQQQQPSKQPPQSQSQPIQLHSSPQPMMIDPALTTLNGSRTTNLQHYPQANYSAQSSQPPQQQQQSQSLSQQPYPYSQLLHQSISYRTPTSYYQPQQQQHSTPQGTLSPQALHAPSSSMLSALHPSSFYGQTSQTQTQLQPQLTAPQKPTLTPQERKAQFLASIRPLLQSTAFTGAQAVNVLVDRITEYGIQEVEPSTRLEILTKMRDGAGNHYFRAWSENGTAIDITRDWLKAGFTAASDSPLVETIMPLLHIIDRLPLTVASLKASKLGKIVMRLGKNPPSPVEPDETPRTTIHVSNASLSMLCSSSLDLQIAAIKDMASNVERRWRSLLDEVQKVEAAKVGADPSGTEDPKAKKRKVTEPARGTAPPTKKVAVGGTTASKPIAAAVKKEFAGTTKREFNSTVKKEPSKTFSAASIATAVKDAKSDLSFFSAPKPKAKLPTFNKRLPGATSGGSAQSANVAQPSSINPFEEALKSMGKGRKGSPAVSTPPSHNSGTPPQQASGSGLTKKSTKKKTVTWAPQATLESIRLIEKAIYDDDPVDGVHMSHSLRDLDRGEGAALHAHIFEETVDWSEPPLIELPSTIQRPERGEGSEEKTTQEIREQTALGALYMTPAHIPESPTEPSHVISEEEVDKTAYNMTAGPVADAVFWNTGPVAPVAQSVADLVGQLAGGSMDVDPALNGTQFNGQGLDLGAVGLDATATLATIQSLPQDSIQRLLQQLQPLTQQQQQQQQPPPPPPAPPAAPPSNVITPRGEERITQQSMDRDSRIMKNRTAAGARVDEDAEEGEGGGEEEESMGIETIQDDLAVFLQQEGERTHPAISKTRRLMMPSEINRCKYGDLCDFSHENVFP</sequence>
<dbReference type="Proteomes" id="UP000565441">
    <property type="component" value="Unassembled WGS sequence"/>
</dbReference>
<dbReference type="GO" id="GO:0016592">
    <property type="term" value="C:mediator complex"/>
    <property type="evidence" value="ECO:0007669"/>
    <property type="project" value="TreeGrafter"/>
</dbReference>
<dbReference type="InterPro" id="IPR035441">
    <property type="entry name" value="TFIIS/LEDGF_dom_sf"/>
</dbReference>
<dbReference type="PANTHER" id="PTHR46007:SF8">
    <property type="entry name" value="C2H2-TYPE DOMAIN-CONTAINING PROTEIN"/>
    <property type="match status" value="1"/>
</dbReference>
<dbReference type="GO" id="GO:0003713">
    <property type="term" value="F:transcription coactivator activity"/>
    <property type="evidence" value="ECO:0007669"/>
    <property type="project" value="TreeGrafter"/>
</dbReference>
<feature type="compositionally biased region" description="Low complexity" evidence="1">
    <location>
        <begin position="240"/>
        <end position="253"/>
    </location>
</feature>
<feature type="compositionally biased region" description="Low complexity" evidence="1">
    <location>
        <begin position="260"/>
        <end position="302"/>
    </location>
</feature>
<feature type="region of interest" description="Disordered" evidence="1">
    <location>
        <begin position="874"/>
        <end position="948"/>
    </location>
</feature>
<comment type="caution">
    <text evidence="3">The sequence shown here is derived from an EMBL/GenBank/DDBJ whole genome shotgun (WGS) entry which is preliminary data.</text>
</comment>
<organism evidence="3 4">
    <name type="scientific">Tricholomella constricta</name>
    <dbReference type="NCBI Taxonomy" id="117010"/>
    <lineage>
        <taxon>Eukaryota</taxon>
        <taxon>Fungi</taxon>
        <taxon>Dikarya</taxon>
        <taxon>Basidiomycota</taxon>
        <taxon>Agaricomycotina</taxon>
        <taxon>Agaricomycetes</taxon>
        <taxon>Agaricomycetidae</taxon>
        <taxon>Agaricales</taxon>
        <taxon>Tricholomatineae</taxon>
        <taxon>Lyophyllaceae</taxon>
        <taxon>Tricholomella</taxon>
    </lineage>
</organism>
<proteinExistence type="predicted"/>
<dbReference type="PANTHER" id="PTHR46007">
    <property type="entry name" value="MEDIATOR OF RNA POLYMERASE II TRANSCRIPTION SUBUNIT 12"/>
    <property type="match status" value="1"/>
</dbReference>
<feature type="region of interest" description="Disordered" evidence="1">
    <location>
        <begin position="32"/>
        <end position="54"/>
    </location>
</feature>
<dbReference type="Pfam" id="PF08711">
    <property type="entry name" value="Med26"/>
    <property type="match status" value="1"/>
</dbReference>
<reference evidence="3 4" key="1">
    <citation type="journal article" date="2020" name="ISME J.">
        <title>Uncovering the hidden diversity of litter-decomposition mechanisms in mushroom-forming fungi.</title>
        <authorList>
            <person name="Floudas D."/>
            <person name="Bentzer J."/>
            <person name="Ahren D."/>
            <person name="Johansson T."/>
            <person name="Persson P."/>
            <person name="Tunlid A."/>
        </authorList>
    </citation>
    <scope>NUCLEOTIDE SEQUENCE [LARGE SCALE GENOMIC DNA]</scope>
    <source>
        <strain evidence="3 4">CBS 661.87</strain>
    </source>
</reference>
<dbReference type="Gene3D" id="1.20.930.10">
    <property type="entry name" value="Conserved domain common to transcription factors TFIIS, elongin A, CRSP70"/>
    <property type="match status" value="1"/>
</dbReference>
<feature type="domain" description="TFIIS N-terminal" evidence="2">
    <location>
        <begin position="400"/>
        <end position="433"/>
    </location>
</feature>
<feature type="compositionally biased region" description="Low complexity" evidence="1">
    <location>
        <begin position="874"/>
        <end position="883"/>
    </location>
</feature>
<feature type="compositionally biased region" description="Basic and acidic residues" evidence="1">
    <location>
        <begin position="904"/>
        <end position="920"/>
    </location>
</feature>